<gene>
    <name evidence="13" type="primary">LOC116306991</name>
</gene>
<protein>
    <recommendedName>
        <fullName evidence="11">GPI mannosyltransferase 2</fullName>
        <ecNumber evidence="11">2.4.1.-</ecNumber>
    </recommendedName>
</protein>
<dbReference type="GO" id="GO:0031501">
    <property type="term" value="C:mannosyltransferase complex"/>
    <property type="evidence" value="ECO:0007669"/>
    <property type="project" value="TreeGrafter"/>
</dbReference>
<comment type="pathway">
    <text evidence="2 11">Glycolipid biosynthesis; glycosylphosphatidylinositol-anchor biosynthesis.</text>
</comment>
<keyword evidence="9 11" id="KW-1133">Transmembrane helix</keyword>
<dbReference type="OrthoDB" id="10252502at2759"/>
<accession>A0A6P8J703</accession>
<comment type="similarity">
    <text evidence="3 11">Belongs to the PIGV family.</text>
</comment>
<evidence type="ECO:0000256" key="11">
    <source>
        <dbReference type="RuleBase" id="RU363112"/>
    </source>
</evidence>
<evidence type="ECO:0000313" key="12">
    <source>
        <dbReference type="Proteomes" id="UP000515163"/>
    </source>
</evidence>
<dbReference type="RefSeq" id="XP_031572995.1">
    <property type="nucleotide sequence ID" value="XM_031717135.1"/>
</dbReference>
<comment type="function">
    <text evidence="11">Mannosyltransferase involved in glycosylphosphatidylinositol-anchor biosynthesis.</text>
</comment>
<keyword evidence="10 11" id="KW-0472">Membrane</keyword>
<evidence type="ECO:0000256" key="7">
    <source>
        <dbReference type="ARBA" id="ARBA00022692"/>
    </source>
</evidence>
<feature type="transmembrane region" description="Helical" evidence="11">
    <location>
        <begin position="316"/>
        <end position="337"/>
    </location>
</feature>
<evidence type="ECO:0000256" key="3">
    <source>
        <dbReference type="ARBA" id="ARBA00008698"/>
    </source>
</evidence>
<evidence type="ECO:0000256" key="6">
    <source>
        <dbReference type="ARBA" id="ARBA00022679"/>
    </source>
</evidence>
<keyword evidence="7 11" id="KW-0812">Transmembrane</keyword>
<dbReference type="KEGG" id="aten:116306991"/>
<evidence type="ECO:0000313" key="13">
    <source>
        <dbReference type="RefSeq" id="XP_031572995.1"/>
    </source>
</evidence>
<dbReference type="GeneID" id="116306991"/>
<feature type="transmembrane region" description="Helical" evidence="11">
    <location>
        <begin position="107"/>
        <end position="131"/>
    </location>
</feature>
<feature type="transmembrane region" description="Helical" evidence="11">
    <location>
        <begin position="242"/>
        <end position="275"/>
    </location>
</feature>
<feature type="transmembrane region" description="Helical" evidence="11">
    <location>
        <begin position="431"/>
        <end position="453"/>
    </location>
</feature>
<name>A0A6P8J703_ACTTE</name>
<evidence type="ECO:0000256" key="4">
    <source>
        <dbReference type="ARBA" id="ARBA00022502"/>
    </source>
</evidence>
<keyword evidence="5 11" id="KW-0328">Glycosyltransferase</keyword>
<evidence type="ECO:0000256" key="10">
    <source>
        <dbReference type="ARBA" id="ARBA00023136"/>
    </source>
</evidence>
<dbReference type="PANTHER" id="PTHR12468:SF2">
    <property type="entry name" value="GPI MANNOSYLTRANSFERASE 2"/>
    <property type="match status" value="1"/>
</dbReference>
<comment type="caution">
    <text evidence="11">Lacks conserved residue(s) required for the propagation of feature annotation.</text>
</comment>
<dbReference type="UniPathway" id="UPA00196"/>
<feature type="transmembrane region" description="Helical" evidence="11">
    <location>
        <begin position="79"/>
        <end position="101"/>
    </location>
</feature>
<evidence type="ECO:0000256" key="1">
    <source>
        <dbReference type="ARBA" id="ARBA00004477"/>
    </source>
</evidence>
<feature type="transmembrane region" description="Helical" evidence="11">
    <location>
        <begin position="7"/>
        <end position="30"/>
    </location>
</feature>
<keyword evidence="8 11" id="KW-0256">Endoplasmic reticulum</keyword>
<dbReference type="EC" id="2.4.1.-" evidence="11"/>
<feature type="transmembrane region" description="Helical" evidence="11">
    <location>
        <begin position="372"/>
        <end position="392"/>
    </location>
</feature>
<dbReference type="InParanoid" id="A0A6P8J703"/>
<proteinExistence type="inferred from homology"/>
<dbReference type="GO" id="GO:0000009">
    <property type="term" value="F:alpha-1,6-mannosyltransferase activity"/>
    <property type="evidence" value="ECO:0007669"/>
    <property type="project" value="InterPro"/>
</dbReference>
<evidence type="ECO:0000256" key="9">
    <source>
        <dbReference type="ARBA" id="ARBA00022989"/>
    </source>
</evidence>
<organism evidence="12 13">
    <name type="scientific">Actinia tenebrosa</name>
    <name type="common">Australian red waratah sea anemone</name>
    <dbReference type="NCBI Taxonomy" id="6105"/>
    <lineage>
        <taxon>Eukaryota</taxon>
        <taxon>Metazoa</taxon>
        <taxon>Cnidaria</taxon>
        <taxon>Anthozoa</taxon>
        <taxon>Hexacorallia</taxon>
        <taxon>Actiniaria</taxon>
        <taxon>Actiniidae</taxon>
        <taxon>Actinia</taxon>
    </lineage>
</organism>
<comment type="subcellular location">
    <subcellularLocation>
        <location evidence="1 11">Endoplasmic reticulum membrane</location>
        <topology evidence="1 11">Multi-pass membrane protein</topology>
    </subcellularLocation>
</comment>
<dbReference type="InterPro" id="IPR007315">
    <property type="entry name" value="PIG-V/Gpi18"/>
</dbReference>
<evidence type="ECO:0000256" key="2">
    <source>
        <dbReference type="ARBA" id="ARBA00004687"/>
    </source>
</evidence>
<dbReference type="GO" id="GO:0006506">
    <property type="term" value="P:GPI anchor biosynthetic process"/>
    <property type="evidence" value="ECO:0007669"/>
    <property type="project" value="UniProtKB-UniPathway"/>
</dbReference>
<dbReference type="PANTHER" id="PTHR12468">
    <property type="entry name" value="GPI MANNOSYLTRANSFERASE 2"/>
    <property type="match status" value="1"/>
</dbReference>
<dbReference type="GO" id="GO:0004376">
    <property type="term" value="F:GPI mannosyltransferase activity"/>
    <property type="evidence" value="ECO:0007669"/>
    <property type="project" value="InterPro"/>
</dbReference>
<dbReference type="GO" id="GO:0005789">
    <property type="term" value="C:endoplasmic reticulum membrane"/>
    <property type="evidence" value="ECO:0007669"/>
    <property type="project" value="UniProtKB-SubCell"/>
</dbReference>
<evidence type="ECO:0000256" key="5">
    <source>
        <dbReference type="ARBA" id="ARBA00022676"/>
    </source>
</evidence>
<dbReference type="Proteomes" id="UP000515163">
    <property type="component" value="Unplaced"/>
</dbReference>
<dbReference type="AlphaFoldDB" id="A0A6P8J703"/>
<evidence type="ECO:0000256" key="8">
    <source>
        <dbReference type="ARBA" id="ARBA00022824"/>
    </source>
</evidence>
<dbReference type="Pfam" id="PF04188">
    <property type="entry name" value="Mannosyl_trans2"/>
    <property type="match status" value="1"/>
</dbReference>
<keyword evidence="6 11" id="KW-0808">Transferase</keyword>
<dbReference type="FunCoup" id="A0A6P8J703">
    <property type="interactions" value="434"/>
</dbReference>
<sequence>MTDEVRIVLRLAFLSRVLILFLQVIFNFLVNDYDSSSTIVRNTTKSLDKAVIFIFDGFQKWDSVYFLQIAKDGYQYEQYMAFFPLYPWLVRAISLPIHMVLGKFISIGSILLVVGWMVSCACFSLAAVFLYKLSLQVMKDKCLAFNSSVLFCINPANVFMSSVYTESVFACCLFSGLYCLEKSNSVMNILASSLVLCLGSASRSNGIVSCGFVLHKLLKTLMSDIFTQVTPIPRLRPTWKSAVYALLITMFKVIVSMVIILLPLVAFQLYGYFLFCLKTGPSTPPWCSWKLPLSYSYIQNHYWNVGFLKYFEVKQIPNFILALPMVVLSLMAVWEFIGDNSNRLTVKTLGLWQPTNNKSSTESRRGFHSADVFVYIAHLIFLTLFGLTSIHVQVLTRLIASSSPFIYWYTSHFIVNKPSMEAQVSYTKDSLVLGYFVTYTCIGVVLHCNFYPWT</sequence>
<reference evidence="13" key="1">
    <citation type="submission" date="2025-08" db="UniProtKB">
        <authorList>
            <consortium name="RefSeq"/>
        </authorList>
    </citation>
    <scope>IDENTIFICATION</scope>
    <source>
        <tissue evidence="13">Tentacle</tissue>
    </source>
</reference>
<keyword evidence="4 11" id="KW-0337">GPI-anchor biosynthesis</keyword>
<keyword evidence="12" id="KW-1185">Reference proteome</keyword>